<evidence type="ECO:0000259" key="1">
    <source>
        <dbReference type="Pfam" id="PF06983"/>
    </source>
</evidence>
<dbReference type="SUPFAM" id="SSF54593">
    <property type="entry name" value="Glyoxalase/Bleomycin resistance protein/Dihydroxybiphenyl dioxygenase"/>
    <property type="match status" value="1"/>
</dbReference>
<dbReference type="Gene3D" id="3.10.180.10">
    <property type="entry name" value="2,3-Dihydroxybiphenyl 1,2-Dioxygenase, domain 1"/>
    <property type="match status" value="1"/>
</dbReference>
<dbReference type="InterPro" id="IPR028973">
    <property type="entry name" value="PhnB-like"/>
</dbReference>
<sequence>MMSINSYLTFNGNCREAMTFYQHCLGGELSFQTIADSTDGNKFPLRMRKNILQATLIKDGLLLIATDMVGDAGLIKGNAIAMMLNCTSEEELKRSFTKLSVGAKSAHPLQETFSGGIFGNLTDKFGNHWLLSYDDS</sequence>
<dbReference type="CDD" id="cd06588">
    <property type="entry name" value="PhnB_like"/>
    <property type="match status" value="1"/>
</dbReference>
<dbReference type="Pfam" id="PF06983">
    <property type="entry name" value="3-dmu-9_3-mt"/>
    <property type="match status" value="1"/>
</dbReference>
<protein>
    <submittedName>
        <fullName evidence="2">VOC family protein</fullName>
    </submittedName>
</protein>
<keyword evidence="3" id="KW-1185">Reference proteome</keyword>
<gene>
    <name evidence="2" type="ORF">IZT61_08785</name>
</gene>
<dbReference type="Proteomes" id="UP000594759">
    <property type="component" value="Chromosome"/>
</dbReference>
<dbReference type="InterPro" id="IPR029068">
    <property type="entry name" value="Glyas_Bleomycin-R_OHBP_Dase"/>
</dbReference>
<dbReference type="PANTHER" id="PTHR33990:SF1">
    <property type="entry name" value="PROTEIN YJDN"/>
    <property type="match status" value="1"/>
</dbReference>
<proteinExistence type="predicted"/>
<accession>A0A7S9Q108</accession>
<dbReference type="PANTHER" id="PTHR33990">
    <property type="entry name" value="PROTEIN YJDN-RELATED"/>
    <property type="match status" value="1"/>
</dbReference>
<reference evidence="2 3" key="1">
    <citation type="submission" date="2020-11" db="EMBL/GenBank/DDBJ databases">
        <title>Pedobacter endophytica, an endophytic bacteria isolated form Carex pumila.</title>
        <authorList>
            <person name="Peng Y."/>
            <person name="Jiang L."/>
            <person name="Lee J."/>
        </authorList>
    </citation>
    <scope>NUCLEOTIDE SEQUENCE [LARGE SCALE GENOMIC DNA]</scope>
    <source>
        <strain evidence="2 3">JBR3-12</strain>
    </source>
</reference>
<dbReference type="EMBL" id="CP064939">
    <property type="protein sequence ID" value="QPH41331.1"/>
    <property type="molecule type" value="Genomic_DNA"/>
</dbReference>
<feature type="domain" description="PhnB-like" evidence="1">
    <location>
        <begin position="4"/>
        <end position="129"/>
    </location>
</feature>
<evidence type="ECO:0000313" key="2">
    <source>
        <dbReference type="EMBL" id="QPH41331.1"/>
    </source>
</evidence>
<dbReference type="AlphaFoldDB" id="A0A7S9Q108"/>
<dbReference type="KEGG" id="pex:IZT61_08785"/>
<name>A0A7S9Q108_9SPHI</name>
<evidence type="ECO:0000313" key="3">
    <source>
        <dbReference type="Proteomes" id="UP000594759"/>
    </source>
</evidence>
<organism evidence="2 3">
    <name type="scientific">Pedobacter endophyticus</name>
    <dbReference type="NCBI Taxonomy" id="2789740"/>
    <lineage>
        <taxon>Bacteria</taxon>
        <taxon>Pseudomonadati</taxon>
        <taxon>Bacteroidota</taxon>
        <taxon>Sphingobacteriia</taxon>
        <taxon>Sphingobacteriales</taxon>
        <taxon>Sphingobacteriaceae</taxon>
        <taxon>Pedobacter</taxon>
    </lineage>
</organism>